<dbReference type="InterPro" id="IPR036644">
    <property type="entry name" value="FTR_bsu_sf"/>
</dbReference>
<dbReference type="InterPro" id="IPR004209">
    <property type="entry name" value="FTR_bsu"/>
</dbReference>
<gene>
    <name evidence="1" type="ORF">SDC9_168478</name>
</gene>
<dbReference type="GO" id="GO:0016730">
    <property type="term" value="F:oxidoreductase activity, acting on iron-sulfur proteins as donors"/>
    <property type="evidence" value="ECO:0007669"/>
    <property type="project" value="InterPro"/>
</dbReference>
<dbReference type="Pfam" id="PF02943">
    <property type="entry name" value="FeThRed_B"/>
    <property type="match status" value="1"/>
</dbReference>
<proteinExistence type="predicted"/>
<evidence type="ECO:0000313" key="1">
    <source>
        <dbReference type="EMBL" id="MPN21099.1"/>
    </source>
</evidence>
<reference evidence="1" key="1">
    <citation type="submission" date="2019-08" db="EMBL/GenBank/DDBJ databases">
        <authorList>
            <person name="Kucharzyk K."/>
            <person name="Murdoch R.W."/>
            <person name="Higgins S."/>
            <person name="Loffler F."/>
        </authorList>
    </citation>
    <scope>NUCLEOTIDE SEQUENCE</scope>
</reference>
<sequence length="75" mass="8730">MGKRWYHTYAIKNGYGINTEIEEMIHQGLEHKKQTLGARYCPCKMANSIENICPCVEFRFDHHCHCGLFQVALSQ</sequence>
<dbReference type="AlphaFoldDB" id="A0A645G5M5"/>
<organism evidence="1">
    <name type="scientific">bioreactor metagenome</name>
    <dbReference type="NCBI Taxonomy" id="1076179"/>
    <lineage>
        <taxon>unclassified sequences</taxon>
        <taxon>metagenomes</taxon>
        <taxon>ecological metagenomes</taxon>
    </lineage>
</organism>
<comment type="caution">
    <text evidence="1">The sequence shown here is derived from an EMBL/GenBank/DDBJ whole genome shotgun (WGS) entry which is preliminary data.</text>
</comment>
<protein>
    <submittedName>
        <fullName evidence="1">Uncharacterized protein</fullName>
    </submittedName>
</protein>
<name>A0A645G5M5_9ZZZZ</name>
<dbReference type="SUPFAM" id="SSF57662">
    <property type="entry name" value="Ferredoxin thioredoxin reductase (FTR), catalytic beta chain"/>
    <property type="match status" value="1"/>
</dbReference>
<dbReference type="EMBL" id="VSSQ01068990">
    <property type="protein sequence ID" value="MPN21099.1"/>
    <property type="molecule type" value="Genomic_DNA"/>
</dbReference>
<accession>A0A645G5M5</accession>
<dbReference type="Gene3D" id="3.90.460.10">
    <property type="entry name" value="Ferredoxin thioredoxin reductase catalytic beta subunit"/>
    <property type="match status" value="1"/>
</dbReference>